<comment type="similarity">
    <text evidence="2">Belongs to the UPF0410 family.</text>
</comment>
<comment type="subcellular location">
    <subcellularLocation>
        <location evidence="1">Cell membrane</location>
        <topology evidence="1">Multi-pass membrane protein</topology>
    </subcellularLocation>
</comment>
<accession>A0ABS6BKT6</accession>
<evidence type="ECO:0000256" key="6">
    <source>
        <dbReference type="ARBA" id="ARBA00023136"/>
    </source>
</evidence>
<evidence type="ECO:0000313" key="9">
    <source>
        <dbReference type="Proteomes" id="UP000776276"/>
    </source>
</evidence>
<dbReference type="Pfam" id="PF04226">
    <property type="entry name" value="Transgly_assoc"/>
    <property type="match status" value="1"/>
</dbReference>
<feature type="transmembrane region" description="Helical" evidence="7">
    <location>
        <begin position="61"/>
        <end position="81"/>
    </location>
</feature>
<dbReference type="RefSeq" id="WP_216323540.1">
    <property type="nucleotide sequence ID" value="NZ_JAHKRT010000004.1"/>
</dbReference>
<evidence type="ECO:0000256" key="2">
    <source>
        <dbReference type="ARBA" id="ARBA00011006"/>
    </source>
</evidence>
<proteinExistence type="inferred from homology"/>
<evidence type="ECO:0000256" key="4">
    <source>
        <dbReference type="ARBA" id="ARBA00022692"/>
    </source>
</evidence>
<comment type="caution">
    <text evidence="8">The sequence shown here is derived from an EMBL/GenBank/DDBJ whole genome shotgun (WGS) entry which is preliminary data.</text>
</comment>
<keyword evidence="6 7" id="KW-0472">Membrane</keyword>
<protein>
    <submittedName>
        <fullName evidence="8">GlsB/YeaQ/YmgE family stress response membrane protein</fullName>
    </submittedName>
</protein>
<keyword evidence="9" id="KW-1185">Reference proteome</keyword>
<keyword evidence="5 7" id="KW-1133">Transmembrane helix</keyword>
<evidence type="ECO:0000256" key="3">
    <source>
        <dbReference type="ARBA" id="ARBA00022475"/>
    </source>
</evidence>
<evidence type="ECO:0000256" key="7">
    <source>
        <dbReference type="SAM" id="Phobius"/>
    </source>
</evidence>
<dbReference type="PANTHER" id="PTHR33884">
    <property type="entry name" value="UPF0410 PROTEIN YMGE"/>
    <property type="match status" value="1"/>
</dbReference>
<evidence type="ECO:0000313" key="8">
    <source>
        <dbReference type="EMBL" id="MBU3078036.1"/>
    </source>
</evidence>
<feature type="transmembrane region" description="Helical" evidence="7">
    <location>
        <begin position="31"/>
        <end position="49"/>
    </location>
</feature>
<evidence type="ECO:0000256" key="5">
    <source>
        <dbReference type="ARBA" id="ARBA00022989"/>
    </source>
</evidence>
<reference evidence="8 9" key="1">
    <citation type="submission" date="2021-06" db="EMBL/GenBank/DDBJ databases">
        <title>Sphingomonas sp. XMGL2, whole genome shotgun sequencing project.</title>
        <authorList>
            <person name="Zhao G."/>
            <person name="Shen L."/>
        </authorList>
    </citation>
    <scope>NUCLEOTIDE SEQUENCE [LARGE SCALE GENOMIC DNA]</scope>
    <source>
        <strain evidence="8 9">XMGL2</strain>
    </source>
</reference>
<sequence>MERALLAWIAIGIVIGVAAHRLLFKRNPGGLIVTVLLGMAGALFAGFLGRVTELYAPGRPASLSVAAAGALATLLAYRAILRRRS</sequence>
<dbReference type="EMBL" id="JAHKRT010000004">
    <property type="protein sequence ID" value="MBU3078036.1"/>
    <property type="molecule type" value="Genomic_DNA"/>
</dbReference>
<dbReference type="Proteomes" id="UP000776276">
    <property type="component" value="Unassembled WGS sequence"/>
</dbReference>
<dbReference type="PANTHER" id="PTHR33884:SF3">
    <property type="entry name" value="UPF0410 PROTEIN YMGE"/>
    <property type="match status" value="1"/>
</dbReference>
<gene>
    <name evidence="8" type="ORF">KOF26_09175</name>
</gene>
<organism evidence="8 9">
    <name type="scientific">Sphingomonas quercus</name>
    <dbReference type="NCBI Taxonomy" id="2842451"/>
    <lineage>
        <taxon>Bacteria</taxon>
        <taxon>Pseudomonadati</taxon>
        <taxon>Pseudomonadota</taxon>
        <taxon>Alphaproteobacteria</taxon>
        <taxon>Sphingomonadales</taxon>
        <taxon>Sphingomonadaceae</taxon>
        <taxon>Sphingomonas</taxon>
    </lineage>
</organism>
<feature type="transmembrane region" description="Helical" evidence="7">
    <location>
        <begin position="6"/>
        <end position="24"/>
    </location>
</feature>
<name>A0ABS6BKT6_9SPHN</name>
<keyword evidence="4 7" id="KW-0812">Transmembrane</keyword>
<evidence type="ECO:0000256" key="1">
    <source>
        <dbReference type="ARBA" id="ARBA00004651"/>
    </source>
</evidence>
<keyword evidence="3" id="KW-1003">Cell membrane</keyword>
<dbReference type="InterPro" id="IPR007341">
    <property type="entry name" value="Transgly_assoc"/>
</dbReference>